<dbReference type="KEGG" id="pbf:CFX0092_P0002"/>
<protein>
    <submittedName>
        <fullName evidence="1">Uncharacterized protein</fullName>
    </submittedName>
</protein>
<accession>A0A160T8K8</accession>
<keyword evidence="1" id="KW-0614">Plasmid</keyword>
<dbReference type="EMBL" id="LN890657">
    <property type="protein sequence ID" value="CUS06402.1"/>
    <property type="molecule type" value="Genomic_DNA"/>
</dbReference>
<reference evidence="1" key="1">
    <citation type="submission" date="2016-01" db="EMBL/GenBank/DDBJ databases">
        <authorList>
            <person name="Mcilroy J.S."/>
            <person name="Karst M S."/>
            <person name="Albertsen M."/>
        </authorList>
    </citation>
    <scope>NUCLEOTIDE SEQUENCE</scope>
    <source>
        <strain evidence="1">Cfx-K</strain>
        <plasmid evidence="1">III</plasmid>
    </source>
</reference>
<evidence type="ECO:0000313" key="2">
    <source>
        <dbReference type="Proteomes" id="UP000215027"/>
    </source>
</evidence>
<dbReference type="Proteomes" id="UP000215027">
    <property type="component" value="Plasmid III"/>
</dbReference>
<dbReference type="RefSeq" id="WP_095045700.1">
    <property type="nucleotide sequence ID" value="NZ_LN890657.1"/>
</dbReference>
<name>A0A160T8K8_9CHLR</name>
<evidence type="ECO:0000313" key="1">
    <source>
        <dbReference type="EMBL" id="CUS06402.1"/>
    </source>
</evidence>
<gene>
    <name evidence="1" type="ORF">CFX0092_P0002</name>
</gene>
<organism evidence="1 2">
    <name type="scientific">Candidatus Promineifilum breve</name>
    <dbReference type="NCBI Taxonomy" id="1806508"/>
    <lineage>
        <taxon>Bacteria</taxon>
        <taxon>Bacillati</taxon>
        <taxon>Chloroflexota</taxon>
        <taxon>Ardenticatenia</taxon>
        <taxon>Candidatus Promineifilales</taxon>
        <taxon>Candidatus Promineifilaceae</taxon>
        <taxon>Candidatus Promineifilum</taxon>
    </lineage>
</organism>
<keyword evidence="2" id="KW-1185">Reference proteome</keyword>
<dbReference type="AlphaFoldDB" id="A0A160T8K8"/>
<sequence>MSLENDVTLQDWIDILWQSAIQAKEKGADVRFVDMGESVGIRLYGVVVRDGRPYLNTTDDSKTVVFNSPAPTEATP</sequence>
<geneLocation type="plasmid" evidence="1 2">
    <name>III</name>
</geneLocation>
<proteinExistence type="predicted"/>